<evidence type="ECO:0000256" key="1">
    <source>
        <dbReference type="ARBA" id="ARBA00004123"/>
    </source>
</evidence>
<feature type="domain" description="INO80 complex subunit 3 N-terminal" evidence="10">
    <location>
        <begin position="29"/>
        <end position="98"/>
    </location>
</feature>
<dbReference type="Pfam" id="PF24244">
    <property type="entry name" value="Iec3-like_M"/>
    <property type="match status" value="1"/>
</dbReference>
<accession>A0A5N6HI87</accession>
<evidence type="ECO:0000256" key="6">
    <source>
        <dbReference type="ARBA" id="ARBA00023242"/>
    </source>
</evidence>
<dbReference type="GO" id="GO:0071028">
    <property type="term" value="P:nuclear mRNA surveillance"/>
    <property type="evidence" value="ECO:0007669"/>
    <property type="project" value="UniProtKB-ARBA"/>
</dbReference>
<dbReference type="GO" id="GO:0000176">
    <property type="term" value="C:nuclear exosome (RNase complex)"/>
    <property type="evidence" value="ECO:0007669"/>
    <property type="project" value="TreeGrafter"/>
</dbReference>
<dbReference type="GO" id="GO:0071035">
    <property type="term" value="P:nuclear polyadenylation-dependent rRNA catabolic process"/>
    <property type="evidence" value="ECO:0007669"/>
    <property type="project" value="TreeGrafter"/>
</dbReference>
<feature type="domain" description="RRP4 S1" evidence="11">
    <location>
        <begin position="454"/>
        <end position="525"/>
    </location>
</feature>
<name>A0A5N6HI87_9EURO</name>
<evidence type="ECO:0000256" key="4">
    <source>
        <dbReference type="ARBA" id="ARBA00022835"/>
    </source>
</evidence>
<protein>
    <submittedName>
        <fullName evidence="13">IEC3 subunit of the Ino80 complex, chromatin re-modelling-domain-containing protein</fullName>
    </submittedName>
</protein>
<dbReference type="GO" id="GO:0003723">
    <property type="term" value="F:RNA binding"/>
    <property type="evidence" value="ECO:0007669"/>
    <property type="project" value="UniProtKB-KW"/>
</dbReference>
<dbReference type="InterPro" id="IPR032742">
    <property type="entry name" value="Iec3_N"/>
</dbReference>
<dbReference type="GO" id="GO:0071034">
    <property type="term" value="P:CUT catabolic process"/>
    <property type="evidence" value="ECO:0007669"/>
    <property type="project" value="TreeGrafter"/>
</dbReference>
<dbReference type="RefSeq" id="XP_031941140.1">
    <property type="nucleotide sequence ID" value="XM_032084762.1"/>
</dbReference>
<dbReference type="CDD" id="cd05789">
    <property type="entry name" value="S1_Rrp4"/>
    <property type="match status" value="1"/>
</dbReference>
<feature type="domain" description="Exosome complex component N-terminal" evidence="9">
    <location>
        <begin position="403"/>
        <end position="442"/>
    </location>
</feature>
<keyword evidence="6" id="KW-0539">Nucleus</keyword>
<evidence type="ECO:0000313" key="13">
    <source>
        <dbReference type="EMBL" id="KAE8403821.1"/>
    </source>
</evidence>
<evidence type="ECO:0000259" key="11">
    <source>
        <dbReference type="Pfam" id="PF21266"/>
    </source>
</evidence>
<keyword evidence="3" id="KW-0698">rRNA processing</keyword>
<proteinExistence type="inferred from homology"/>
<dbReference type="GO" id="GO:0034475">
    <property type="term" value="P:U4 snRNA 3'-end processing"/>
    <property type="evidence" value="ECO:0007669"/>
    <property type="project" value="TreeGrafter"/>
</dbReference>
<dbReference type="InterPro" id="IPR026699">
    <property type="entry name" value="Exosome_RNA_bind1/RRP40/RRP4"/>
</dbReference>
<dbReference type="GO" id="GO:0006338">
    <property type="term" value="P:chromatin remodeling"/>
    <property type="evidence" value="ECO:0007669"/>
    <property type="project" value="InterPro"/>
</dbReference>
<dbReference type="InterPro" id="IPR036612">
    <property type="entry name" value="KH_dom_type_1_sf"/>
</dbReference>
<evidence type="ECO:0000313" key="14">
    <source>
        <dbReference type="Proteomes" id="UP000325579"/>
    </source>
</evidence>
<comment type="similarity">
    <text evidence="2">Belongs to the RRP4 family.</text>
</comment>
<dbReference type="GO" id="GO:0071038">
    <property type="term" value="P:TRAMP-dependent tRNA surveillance pathway"/>
    <property type="evidence" value="ECO:0007669"/>
    <property type="project" value="TreeGrafter"/>
</dbReference>
<dbReference type="Gene3D" id="2.40.50.140">
    <property type="entry name" value="Nucleic acid-binding proteins"/>
    <property type="match status" value="1"/>
</dbReference>
<feature type="compositionally biased region" description="Low complexity" evidence="8">
    <location>
        <begin position="367"/>
        <end position="378"/>
    </location>
</feature>
<dbReference type="FunFam" id="2.40.50.140:FF:000038">
    <property type="entry name" value="Exosome complex component RRP4"/>
    <property type="match status" value="1"/>
</dbReference>
<dbReference type="PANTHER" id="PTHR21321:SF4">
    <property type="entry name" value="EXOSOME COMPLEX COMPONENT RRP4"/>
    <property type="match status" value="1"/>
</dbReference>
<feature type="region of interest" description="Disordered" evidence="8">
    <location>
        <begin position="97"/>
        <end position="118"/>
    </location>
</feature>
<dbReference type="GO" id="GO:0000467">
    <property type="term" value="P:exonucleolytic trimming to generate mature 3'-end of 5.8S rRNA from tricistronic rRNA transcript (SSU-rRNA, 5.8S rRNA, LSU-rRNA)"/>
    <property type="evidence" value="ECO:0007669"/>
    <property type="project" value="TreeGrafter"/>
</dbReference>
<dbReference type="InterPro" id="IPR048565">
    <property type="entry name" value="S1_RRP4"/>
</dbReference>
<dbReference type="SUPFAM" id="SSF50249">
    <property type="entry name" value="Nucleic acid-binding proteins"/>
    <property type="match status" value="1"/>
</dbReference>
<gene>
    <name evidence="13" type="ORF">BDV37DRAFT_271747</name>
</gene>
<accession>A0A5N7DBQ3</accession>
<dbReference type="PANTHER" id="PTHR21321">
    <property type="entry name" value="PNAS-3 RELATED"/>
    <property type="match status" value="1"/>
</dbReference>
<comment type="subcellular location">
    <subcellularLocation>
        <location evidence="1">Nucleus</location>
    </subcellularLocation>
</comment>
<dbReference type="GeneID" id="43669453"/>
<dbReference type="SUPFAM" id="SSF54791">
    <property type="entry name" value="Eukaryotic type KH-domain (KH-domain type I)"/>
    <property type="match status" value="1"/>
</dbReference>
<dbReference type="SUPFAM" id="SSF110324">
    <property type="entry name" value="Ribosomal L27 protein-like"/>
    <property type="match status" value="1"/>
</dbReference>
<dbReference type="EMBL" id="ML736772">
    <property type="protein sequence ID" value="KAE8403821.1"/>
    <property type="molecule type" value="Genomic_DNA"/>
</dbReference>
<keyword evidence="14" id="KW-1185">Reference proteome</keyword>
<keyword evidence="7" id="KW-0175">Coiled coil</keyword>
<dbReference type="Gene3D" id="2.40.50.100">
    <property type="match status" value="1"/>
</dbReference>
<evidence type="ECO:0000256" key="8">
    <source>
        <dbReference type="SAM" id="MobiDB-lite"/>
    </source>
</evidence>
<dbReference type="Pfam" id="PF21266">
    <property type="entry name" value="S1_RRP4"/>
    <property type="match status" value="1"/>
</dbReference>
<dbReference type="InterPro" id="IPR055449">
    <property type="entry name" value="Iec3-like_M"/>
</dbReference>
<keyword evidence="4" id="KW-0271">Exosome</keyword>
<feature type="coiled-coil region" evidence="7">
    <location>
        <begin position="52"/>
        <end position="79"/>
    </location>
</feature>
<dbReference type="InterPro" id="IPR025721">
    <property type="entry name" value="Exosome_cplx_N_dom"/>
</dbReference>
<evidence type="ECO:0000259" key="10">
    <source>
        <dbReference type="Pfam" id="PF14612"/>
    </source>
</evidence>
<evidence type="ECO:0000256" key="3">
    <source>
        <dbReference type="ARBA" id="ARBA00022552"/>
    </source>
</evidence>
<feature type="region of interest" description="Disordered" evidence="8">
    <location>
        <begin position="360"/>
        <end position="393"/>
    </location>
</feature>
<dbReference type="GO" id="GO:0071051">
    <property type="term" value="P:poly(A)-dependent snoRNA 3'-end processing"/>
    <property type="evidence" value="ECO:0007669"/>
    <property type="project" value="TreeGrafter"/>
</dbReference>
<dbReference type="GO" id="GO:0031011">
    <property type="term" value="C:Ino80 complex"/>
    <property type="evidence" value="ECO:0007669"/>
    <property type="project" value="InterPro"/>
</dbReference>
<sequence length="733" mass="80205">MSQDADDAQSLAESLPDAPAGAPTKQSYRSFKKKFAKLKVKFELGMRESESLIREELRIQDLSKRIQEQNDQLLETLLEFNDSLYISPDLRYDLSAPGDDLFPPTPQRELSPSHNDPSAASAMLRNARVELTLDGMTVENYCDLENSVKRSDAFAPRMQYTSLIRIPHTLSQPEENQSGNIVSEHRLGFFTPEHENEYYLATDAKLGDTSALVQLSRIPEKLSFVEREREAALRNPISVYNWLRRNQPHIFLQDNENASEKSASRPSNLRTSKKAAPNQARKDEDPHDDDSVLMDTGGSKGKRKREEDVGSKSKGGSSSRSSRKKKDDSSSGVVKRSSKRTSGSMAITILPPVVDHVDISHSDSDVDSMSVDSDGGVDLATGRTSRPSKRPRLVEGTDITSGVVTPGEIVTDDPQWMRGHGTYINPLSTSIIATVAGTVQKTNKLLSVQPLRARYTPEIGDLVVGRIVEVQSRRWKVDVAAPLLAQLPLSAINLPGGILRRRTSADELQIRTFFSEGDLVVAEVQTVHSDGAASLHTRSLKYGKLRNGVFLAVTGTGGSGASSSMVKGGVGSRPIPAGAMGASGTGVVRSRRQVWTVNTANGGGDVDVILGVNGYIWISKHADDTAAASSTTDSVSITRMEEMVSSSIYSSQNDDIPPQTRREIARLAQCIRVLVQGGVRVDEETVMSAYEASLQVDLEVGDDDDDDDRRREGREYLEGNKARSILELVLERN</sequence>
<dbReference type="CDD" id="cd22525">
    <property type="entry name" value="KH-I_Rrp4_eukar"/>
    <property type="match status" value="1"/>
</dbReference>
<feature type="region of interest" description="Disordered" evidence="8">
    <location>
        <begin position="1"/>
        <end position="26"/>
    </location>
</feature>
<evidence type="ECO:0000259" key="12">
    <source>
        <dbReference type="Pfam" id="PF24244"/>
    </source>
</evidence>
<dbReference type="OrthoDB" id="1650at2759"/>
<dbReference type="Pfam" id="PF14612">
    <property type="entry name" value="Ino80_Iec3"/>
    <property type="match status" value="1"/>
</dbReference>
<dbReference type="InterPro" id="IPR012340">
    <property type="entry name" value="NA-bd_OB-fold"/>
</dbReference>
<keyword evidence="5" id="KW-0694">RNA-binding</keyword>
<dbReference type="FunFam" id="2.40.50.100:FF:000050">
    <property type="entry name" value="Exosome complex component rrp4 protein"/>
    <property type="match status" value="1"/>
</dbReference>
<feature type="domain" description="INO80 complex subunit 3-like middle region" evidence="12">
    <location>
        <begin position="159"/>
        <end position="256"/>
    </location>
</feature>
<dbReference type="AlphaFoldDB" id="A0A5N6HI87"/>
<evidence type="ECO:0000256" key="5">
    <source>
        <dbReference type="ARBA" id="ARBA00022884"/>
    </source>
</evidence>
<feature type="compositionally biased region" description="Polar residues" evidence="8">
    <location>
        <begin position="108"/>
        <end position="118"/>
    </location>
</feature>
<evidence type="ECO:0000256" key="2">
    <source>
        <dbReference type="ARBA" id="ARBA00009155"/>
    </source>
</evidence>
<dbReference type="Pfam" id="PF14382">
    <property type="entry name" value="ECR1_N"/>
    <property type="match status" value="1"/>
</dbReference>
<organism evidence="13 14">
    <name type="scientific">Aspergillus pseudonomiae</name>
    <dbReference type="NCBI Taxonomy" id="1506151"/>
    <lineage>
        <taxon>Eukaryota</taxon>
        <taxon>Fungi</taxon>
        <taxon>Dikarya</taxon>
        <taxon>Ascomycota</taxon>
        <taxon>Pezizomycotina</taxon>
        <taxon>Eurotiomycetes</taxon>
        <taxon>Eurotiomycetidae</taxon>
        <taxon>Eurotiales</taxon>
        <taxon>Aspergillaceae</taxon>
        <taxon>Aspergillus</taxon>
        <taxon>Aspergillus subgen. Circumdati</taxon>
    </lineage>
</organism>
<evidence type="ECO:0000259" key="9">
    <source>
        <dbReference type="Pfam" id="PF14382"/>
    </source>
</evidence>
<dbReference type="Proteomes" id="UP000325579">
    <property type="component" value="Unassembled WGS sequence"/>
</dbReference>
<feature type="region of interest" description="Disordered" evidence="8">
    <location>
        <begin position="253"/>
        <end position="347"/>
    </location>
</feature>
<evidence type="ECO:0000256" key="7">
    <source>
        <dbReference type="SAM" id="Coils"/>
    </source>
</evidence>
<reference evidence="13 14" key="1">
    <citation type="submission" date="2019-04" db="EMBL/GenBank/DDBJ databases">
        <authorList>
            <consortium name="DOE Joint Genome Institute"/>
            <person name="Mondo S."/>
            <person name="Kjaerbolling I."/>
            <person name="Vesth T."/>
            <person name="Frisvad J.C."/>
            <person name="Nybo J.L."/>
            <person name="Theobald S."/>
            <person name="Kildgaard S."/>
            <person name="Isbrandt T."/>
            <person name="Kuo A."/>
            <person name="Sato A."/>
            <person name="Lyhne E.K."/>
            <person name="Kogle M.E."/>
            <person name="Wiebenga A."/>
            <person name="Kun R.S."/>
            <person name="Lubbers R.J."/>
            <person name="Makela M.R."/>
            <person name="Barry K."/>
            <person name="Chovatia M."/>
            <person name="Clum A."/>
            <person name="Daum C."/>
            <person name="Haridas S."/>
            <person name="He G."/>
            <person name="LaButti K."/>
            <person name="Lipzen A."/>
            <person name="Riley R."/>
            <person name="Salamov A."/>
            <person name="Simmons B.A."/>
            <person name="Magnuson J.K."/>
            <person name="Henrissat B."/>
            <person name="Mortensen U.H."/>
            <person name="Larsen T.O."/>
            <person name="Devries R.P."/>
            <person name="Grigoriev I.V."/>
            <person name="Machida M."/>
            <person name="Baker S.E."/>
            <person name="Andersen M.R."/>
            <person name="Cantor M.N."/>
            <person name="Hua S.X."/>
        </authorList>
    </citation>
    <scope>NUCLEOTIDE SEQUENCE [LARGE SCALE GENOMIC DNA]</scope>
    <source>
        <strain evidence="13 14">CBS 119388</strain>
    </source>
</reference>
<dbReference type="GO" id="GO:0000177">
    <property type="term" value="C:cytoplasmic exosome (RNase complex)"/>
    <property type="evidence" value="ECO:0007669"/>
    <property type="project" value="TreeGrafter"/>
</dbReference>